<dbReference type="InterPro" id="IPR051401">
    <property type="entry name" value="GtrA_CellWall_Glycosyl"/>
</dbReference>
<evidence type="ECO:0000256" key="6">
    <source>
        <dbReference type="SAM" id="Phobius"/>
    </source>
</evidence>
<feature type="transmembrane region" description="Helical" evidence="6">
    <location>
        <begin position="52"/>
        <end position="72"/>
    </location>
</feature>
<organism evidence="8 9">
    <name type="scientific">Nocardiopsis lambiniae</name>
    <dbReference type="NCBI Taxonomy" id="3075539"/>
    <lineage>
        <taxon>Bacteria</taxon>
        <taxon>Bacillati</taxon>
        <taxon>Actinomycetota</taxon>
        <taxon>Actinomycetes</taxon>
        <taxon>Streptosporangiales</taxon>
        <taxon>Nocardiopsidaceae</taxon>
        <taxon>Nocardiopsis</taxon>
    </lineage>
</organism>
<dbReference type="InterPro" id="IPR007267">
    <property type="entry name" value="GtrA_DPMS_TM"/>
</dbReference>
<comment type="similarity">
    <text evidence="2">Belongs to the GtrA family.</text>
</comment>
<evidence type="ECO:0000256" key="1">
    <source>
        <dbReference type="ARBA" id="ARBA00004141"/>
    </source>
</evidence>
<dbReference type="EMBL" id="JAVREP010000026">
    <property type="protein sequence ID" value="MDT0331709.1"/>
    <property type="molecule type" value="Genomic_DNA"/>
</dbReference>
<keyword evidence="4 6" id="KW-1133">Transmembrane helix</keyword>
<gene>
    <name evidence="8" type="ORF">RM479_25155</name>
</gene>
<comment type="caution">
    <text evidence="8">The sequence shown here is derived from an EMBL/GenBank/DDBJ whole genome shotgun (WGS) entry which is preliminary data.</text>
</comment>
<comment type="subcellular location">
    <subcellularLocation>
        <location evidence="1">Membrane</location>
        <topology evidence="1">Multi-pass membrane protein</topology>
    </subcellularLocation>
</comment>
<proteinExistence type="inferred from homology"/>
<evidence type="ECO:0000256" key="3">
    <source>
        <dbReference type="ARBA" id="ARBA00022692"/>
    </source>
</evidence>
<protein>
    <submittedName>
        <fullName evidence="8">GtrA family protein</fullName>
    </submittedName>
</protein>
<name>A0ABU2MG78_9ACTN</name>
<dbReference type="PANTHER" id="PTHR38459:SF1">
    <property type="entry name" value="PROPHAGE BACTOPRENOL-LINKED GLUCOSE TRANSLOCASE HOMOLOG"/>
    <property type="match status" value="1"/>
</dbReference>
<dbReference type="Proteomes" id="UP001183390">
    <property type="component" value="Unassembled WGS sequence"/>
</dbReference>
<feature type="transmembrane region" description="Helical" evidence="6">
    <location>
        <begin position="21"/>
        <end position="40"/>
    </location>
</feature>
<dbReference type="RefSeq" id="WP_311514184.1">
    <property type="nucleotide sequence ID" value="NZ_JAVREP010000026.1"/>
</dbReference>
<dbReference type="PANTHER" id="PTHR38459">
    <property type="entry name" value="PROPHAGE BACTOPRENOL-LINKED GLUCOSE TRANSLOCASE HOMOLOG"/>
    <property type="match status" value="1"/>
</dbReference>
<keyword evidence="3 6" id="KW-0812">Transmembrane</keyword>
<keyword evidence="9" id="KW-1185">Reference proteome</keyword>
<feature type="domain" description="GtrA/DPMS transmembrane" evidence="7">
    <location>
        <begin position="20"/>
        <end position="141"/>
    </location>
</feature>
<evidence type="ECO:0000313" key="9">
    <source>
        <dbReference type="Proteomes" id="UP001183390"/>
    </source>
</evidence>
<dbReference type="Pfam" id="PF04138">
    <property type="entry name" value="GtrA_DPMS_TM"/>
    <property type="match status" value="1"/>
</dbReference>
<evidence type="ECO:0000259" key="7">
    <source>
        <dbReference type="Pfam" id="PF04138"/>
    </source>
</evidence>
<evidence type="ECO:0000313" key="8">
    <source>
        <dbReference type="EMBL" id="MDT0331709.1"/>
    </source>
</evidence>
<feature type="transmembrane region" description="Helical" evidence="6">
    <location>
        <begin position="84"/>
        <end position="108"/>
    </location>
</feature>
<accession>A0ABU2MG78</accession>
<keyword evidence="5 6" id="KW-0472">Membrane</keyword>
<feature type="transmembrane region" description="Helical" evidence="6">
    <location>
        <begin position="114"/>
        <end position="134"/>
    </location>
</feature>
<evidence type="ECO:0000256" key="4">
    <source>
        <dbReference type="ARBA" id="ARBA00022989"/>
    </source>
</evidence>
<sequence>MRTFLTRRPRLAELITQLGKFGSVGAVAYAVQLAATNLLWGVVGLGPLTGQVLGTLVAIAVAFVGNRFWTFADRARTGFGRETFLFLLMNGVGLLIQLGCQWFSVYVLGLDGPVAQNIAGNVVGVGLGTLFRFFSYRTWVFPEPPAAVTTAEGPGAEDAPHEDPTTV</sequence>
<evidence type="ECO:0000256" key="2">
    <source>
        <dbReference type="ARBA" id="ARBA00009399"/>
    </source>
</evidence>
<reference evidence="9" key="1">
    <citation type="submission" date="2023-07" db="EMBL/GenBank/DDBJ databases">
        <title>30 novel species of actinomycetes from the DSMZ collection.</title>
        <authorList>
            <person name="Nouioui I."/>
        </authorList>
    </citation>
    <scope>NUCLEOTIDE SEQUENCE [LARGE SCALE GENOMIC DNA]</scope>
    <source>
        <strain evidence="9">DSM 44743</strain>
    </source>
</reference>
<evidence type="ECO:0000256" key="5">
    <source>
        <dbReference type="ARBA" id="ARBA00023136"/>
    </source>
</evidence>